<evidence type="ECO:0000313" key="3">
    <source>
        <dbReference type="Proteomes" id="UP000604661"/>
    </source>
</evidence>
<proteinExistence type="predicted"/>
<dbReference type="PROSITE" id="PS51257">
    <property type="entry name" value="PROKAR_LIPOPROTEIN"/>
    <property type="match status" value="1"/>
</dbReference>
<dbReference type="Proteomes" id="UP000604661">
    <property type="component" value="Unassembled WGS sequence"/>
</dbReference>
<comment type="caution">
    <text evidence="2">The sequence shown here is derived from an EMBL/GenBank/DDBJ whole genome shotgun (WGS) entry which is preliminary data.</text>
</comment>
<dbReference type="EMBL" id="JACJTE010000004">
    <property type="protein sequence ID" value="MBD2560050.1"/>
    <property type="molecule type" value="Genomic_DNA"/>
</dbReference>
<accession>A0ABR8ETU7</accession>
<reference evidence="2 3" key="1">
    <citation type="journal article" date="2020" name="ISME J.">
        <title>Comparative genomics reveals insights into cyanobacterial evolution and habitat adaptation.</title>
        <authorList>
            <person name="Chen M.Y."/>
            <person name="Teng W.K."/>
            <person name="Zhao L."/>
            <person name="Hu C.X."/>
            <person name="Zhou Y.K."/>
            <person name="Han B.P."/>
            <person name="Song L.R."/>
            <person name="Shu W.S."/>
        </authorList>
    </citation>
    <scope>NUCLEOTIDE SEQUENCE [LARGE SCALE GENOMIC DNA]</scope>
    <source>
        <strain evidence="2 3">FACHB-391</strain>
    </source>
</reference>
<dbReference type="Gene3D" id="1.20.120.20">
    <property type="entry name" value="Apolipoprotein"/>
    <property type="match status" value="1"/>
</dbReference>
<dbReference type="RefSeq" id="WP_190891571.1">
    <property type="nucleotide sequence ID" value="NZ_JACJTE010000004.1"/>
</dbReference>
<evidence type="ECO:0000256" key="1">
    <source>
        <dbReference type="SAM" id="MobiDB-lite"/>
    </source>
</evidence>
<organism evidence="2 3">
    <name type="scientific">Nostoc linckia FACHB-391</name>
    <dbReference type="NCBI Taxonomy" id="2692906"/>
    <lineage>
        <taxon>Bacteria</taxon>
        <taxon>Bacillati</taxon>
        <taxon>Cyanobacteriota</taxon>
        <taxon>Cyanophyceae</taxon>
        <taxon>Nostocales</taxon>
        <taxon>Nostocaceae</taxon>
        <taxon>Nostoc</taxon>
    </lineage>
</organism>
<feature type="region of interest" description="Disordered" evidence="1">
    <location>
        <begin position="37"/>
        <end position="74"/>
    </location>
</feature>
<protein>
    <submittedName>
        <fullName evidence="2">Uncharacterized protein</fullName>
    </submittedName>
</protein>
<keyword evidence="3" id="KW-1185">Reference proteome</keyword>
<sequence>MKKVSTWLKNIRPLKVLTVFLAGIFLFLTQACGAPGVATQPPQPDAQSPYSKRYDPTKDYPLSSPAGGMNNFSDVEPRARLDEKAANDRADALAKNAQRNIEQKGIDSPEQYGRNYKQGTPFGERVKNLGEDVSSSADELREGVVKGTQRGIENIKGNTQNAAEDLTKNVQRGAEDAGKNVQRTAEDAGKAVKRTVRDVD</sequence>
<name>A0ABR8ETU7_NOSLI</name>
<gene>
    <name evidence="2" type="ORF">H6G95_05330</name>
</gene>
<evidence type="ECO:0000313" key="2">
    <source>
        <dbReference type="EMBL" id="MBD2560050.1"/>
    </source>
</evidence>
<feature type="compositionally biased region" description="Basic and acidic residues" evidence="1">
    <location>
        <begin position="173"/>
        <end position="200"/>
    </location>
</feature>
<feature type="region of interest" description="Disordered" evidence="1">
    <location>
        <begin position="133"/>
        <end position="200"/>
    </location>
</feature>